<reference evidence="1" key="1">
    <citation type="submission" date="2019-04" db="EMBL/GenBank/DDBJ databases">
        <title>Microbes associate with the intestines of laboratory mice.</title>
        <authorList>
            <person name="Navarre W."/>
            <person name="Wong E."/>
            <person name="Huang K."/>
            <person name="Tropini C."/>
            <person name="Ng K."/>
            <person name="Yu B."/>
        </authorList>
    </citation>
    <scope>NUCLEOTIDE SEQUENCE</scope>
    <source>
        <strain evidence="1">NM01_1-7b</strain>
    </source>
</reference>
<keyword evidence="2" id="KW-1185">Reference proteome</keyword>
<protein>
    <submittedName>
        <fullName evidence="1">DNA methyltransferase</fullName>
    </submittedName>
</protein>
<proteinExistence type="predicted"/>
<evidence type="ECO:0000313" key="1">
    <source>
        <dbReference type="EMBL" id="TGY91515.1"/>
    </source>
</evidence>
<dbReference type="EMBL" id="SRYA01000055">
    <property type="protein sequence ID" value="TGY91515.1"/>
    <property type="molecule type" value="Genomic_DNA"/>
</dbReference>
<name>A0AC61RQX6_9FIRM</name>
<gene>
    <name evidence="1" type="ORF">E5329_20765</name>
</gene>
<keyword evidence="1" id="KW-0489">Methyltransferase</keyword>
<keyword evidence="1" id="KW-0808">Transferase</keyword>
<sequence>MIFYLIISQIDDCHADYQEFQQEEAMGKSPVQKEYSLSEFCSKLSVSEATGRNWIRLGKIRPDREYQGKPYFSRTYTEKILGKLQKEEAGFLKARRNKKHISGNSMDRNYILRDSPNLKKIAQTAERMARVSQTDMLLRAVLAECAIQLLCQVYGVQTPFKECFLLHYLEGEIALGQYDELVRELFPAGKKGYHEIEAGKKGEKELFQISYVPEPNADILGLLYSSLKNLRERKAAGSYYTPTHIVKEMTKDLYESNDGNLTILDPCCGTGNFLLQLPEDFSLEQIAGRDIDALSVILARINLALKFKDAPVSLLRKQIKPGDFLLGEESETYDLILGNPPWGFQFEPSAESLLCEKFRTAKGKHMESYEMFLEEAVKRTPVGGAVAFVLPEAALNVKSHLEIRKFLMEQAQIEELNYLGDVFGGVQCPSIIMKIRKTGRPLDTCGMKIFDGSRKFEIQISRKVEAENFNFNMTDEEYELMEKIMGRKHMVFLKNQADFALGIVTGNNRKLVRSQKGEKGEIVLKGSDIRKYKIVPGDTYLAYEPEKFQQCAKTEFYRAEEKLFYRFVGNQLVFAYDNQRRLSLNSCNILIPRIPQLHIKYIMAVLNSRIAQFIYRRKFHSLKVLRSSLEQLPIPAASEEEQKQIILLTDQIASEEDTEKWMECYNAIDARVAAACSLTFQEYEKILEYEGCALPEIKEIIPFVQ</sequence>
<accession>A0AC61RQX6</accession>
<evidence type="ECO:0000313" key="2">
    <source>
        <dbReference type="Proteomes" id="UP000304953"/>
    </source>
</evidence>
<dbReference type="Proteomes" id="UP000304953">
    <property type="component" value="Unassembled WGS sequence"/>
</dbReference>
<comment type="caution">
    <text evidence="1">The sequence shown here is derived from an EMBL/GenBank/DDBJ whole genome shotgun (WGS) entry which is preliminary data.</text>
</comment>
<organism evidence="1 2">
    <name type="scientific">Petralouisia muris</name>
    <dbReference type="NCBI Taxonomy" id="3032872"/>
    <lineage>
        <taxon>Bacteria</taxon>
        <taxon>Bacillati</taxon>
        <taxon>Bacillota</taxon>
        <taxon>Clostridia</taxon>
        <taxon>Lachnospirales</taxon>
        <taxon>Lachnospiraceae</taxon>
        <taxon>Petralouisia</taxon>
    </lineage>
</organism>